<dbReference type="OMA" id="DFTRKNT"/>
<dbReference type="VEuPathDB" id="FungiDB:ASPACDRAFT_60025"/>
<reference evidence="2" key="1">
    <citation type="journal article" date="2017" name="Genome Biol.">
        <title>Comparative genomics reveals high biological diversity and specific adaptations in the industrially and medically important fungal genus Aspergillus.</title>
        <authorList>
            <person name="de Vries R.P."/>
            <person name="Riley R."/>
            <person name="Wiebenga A."/>
            <person name="Aguilar-Osorio G."/>
            <person name="Amillis S."/>
            <person name="Uchima C.A."/>
            <person name="Anderluh G."/>
            <person name="Asadollahi M."/>
            <person name="Askin M."/>
            <person name="Barry K."/>
            <person name="Battaglia E."/>
            <person name="Bayram O."/>
            <person name="Benocci T."/>
            <person name="Braus-Stromeyer S.A."/>
            <person name="Caldana C."/>
            <person name="Canovas D."/>
            <person name="Cerqueira G.C."/>
            <person name="Chen F."/>
            <person name="Chen W."/>
            <person name="Choi C."/>
            <person name="Clum A."/>
            <person name="Dos Santos R.A."/>
            <person name="Damasio A.R."/>
            <person name="Diallinas G."/>
            <person name="Emri T."/>
            <person name="Fekete E."/>
            <person name="Flipphi M."/>
            <person name="Freyberg S."/>
            <person name="Gallo A."/>
            <person name="Gournas C."/>
            <person name="Habgood R."/>
            <person name="Hainaut M."/>
            <person name="Harispe M.L."/>
            <person name="Henrissat B."/>
            <person name="Hilden K.S."/>
            <person name="Hope R."/>
            <person name="Hossain A."/>
            <person name="Karabika E."/>
            <person name="Karaffa L."/>
            <person name="Karanyi Z."/>
            <person name="Krasevec N."/>
            <person name="Kuo A."/>
            <person name="Kusch H."/>
            <person name="LaButti K."/>
            <person name="Lagendijk E.L."/>
            <person name="Lapidus A."/>
            <person name="Levasseur A."/>
            <person name="Lindquist E."/>
            <person name="Lipzen A."/>
            <person name="Logrieco A.F."/>
            <person name="MacCabe A."/>
            <person name="Maekelae M.R."/>
            <person name="Malavazi I."/>
            <person name="Melin P."/>
            <person name="Meyer V."/>
            <person name="Mielnichuk N."/>
            <person name="Miskei M."/>
            <person name="Molnar A.P."/>
            <person name="Mule G."/>
            <person name="Ngan C.Y."/>
            <person name="Orejas M."/>
            <person name="Orosz E."/>
            <person name="Ouedraogo J.P."/>
            <person name="Overkamp K.M."/>
            <person name="Park H.-S."/>
            <person name="Perrone G."/>
            <person name="Piumi F."/>
            <person name="Punt P.J."/>
            <person name="Ram A.F."/>
            <person name="Ramon A."/>
            <person name="Rauscher S."/>
            <person name="Record E."/>
            <person name="Riano-Pachon D.M."/>
            <person name="Robert V."/>
            <person name="Roehrig J."/>
            <person name="Ruller R."/>
            <person name="Salamov A."/>
            <person name="Salih N.S."/>
            <person name="Samson R.A."/>
            <person name="Sandor E."/>
            <person name="Sanguinetti M."/>
            <person name="Schuetze T."/>
            <person name="Sepcic K."/>
            <person name="Shelest E."/>
            <person name="Sherlock G."/>
            <person name="Sophianopoulou V."/>
            <person name="Squina F.M."/>
            <person name="Sun H."/>
            <person name="Susca A."/>
            <person name="Todd R.B."/>
            <person name="Tsang A."/>
            <person name="Unkles S.E."/>
            <person name="van de Wiele N."/>
            <person name="van Rossen-Uffink D."/>
            <person name="Oliveira J.V."/>
            <person name="Vesth T.C."/>
            <person name="Visser J."/>
            <person name="Yu J.-H."/>
            <person name="Zhou M."/>
            <person name="Andersen M.R."/>
            <person name="Archer D.B."/>
            <person name="Baker S.E."/>
            <person name="Benoit I."/>
            <person name="Brakhage A.A."/>
            <person name="Braus G.H."/>
            <person name="Fischer R."/>
            <person name="Frisvad J.C."/>
            <person name="Goldman G.H."/>
            <person name="Houbraken J."/>
            <person name="Oakley B."/>
            <person name="Pocsi I."/>
            <person name="Scazzocchio C."/>
            <person name="Seiboth B."/>
            <person name="vanKuyk P.A."/>
            <person name="Wortman J."/>
            <person name="Dyer P.S."/>
            <person name="Grigoriev I.V."/>
        </authorList>
    </citation>
    <scope>NUCLEOTIDE SEQUENCE [LARGE SCALE GENOMIC DNA]</scope>
    <source>
        <strain evidence="2">ATCC 16872 / CBS 172.66 / WB 5094</strain>
    </source>
</reference>
<evidence type="ECO:0000313" key="1">
    <source>
        <dbReference type="EMBL" id="OJK00174.1"/>
    </source>
</evidence>
<dbReference type="Proteomes" id="UP000184546">
    <property type="component" value="Unassembled WGS sequence"/>
</dbReference>
<accession>A0A1L9WVK6</accession>
<dbReference type="AlphaFoldDB" id="A0A1L9WVK6"/>
<dbReference type="GeneID" id="30977327"/>
<protein>
    <submittedName>
        <fullName evidence="1">Uncharacterized protein</fullName>
    </submittedName>
</protein>
<evidence type="ECO:0000313" key="2">
    <source>
        <dbReference type="Proteomes" id="UP000184546"/>
    </source>
</evidence>
<dbReference type="RefSeq" id="XP_020056513.1">
    <property type="nucleotide sequence ID" value="XM_020203513.1"/>
</dbReference>
<organism evidence="1 2">
    <name type="scientific">Aspergillus aculeatus (strain ATCC 16872 / CBS 172.66 / WB 5094)</name>
    <dbReference type="NCBI Taxonomy" id="690307"/>
    <lineage>
        <taxon>Eukaryota</taxon>
        <taxon>Fungi</taxon>
        <taxon>Dikarya</taxon>
        <taxon>Ascomycota</taxon>
        <taxon>Pezizomycotina</taxon>
        <taxon>Eurotiomycetes</taxon>
        <taxon>Eurotiomycetidae</taxon>
        <taxon>Eurotiales</taxon>
        <taxon>Aspergillaceae</taxon>
        <taxon>Aspergillus</taxon>
        <taxon>Aspergillus subgen. Circumdati</taxon>
    </lineage>
</organism>
<proteinExistence type="predicted"/>
<sequence>MWETREMELFFTYHFHECWIYADQRDPNNPPFPVDTERFNWYVVSVTDYWAGNHPHFKVMLESDAIGNESKLLRGEIMTITDIMAARLRTKSLRPHIVAPILVLSLMGPRYARILGADFDGKILNIRAYKLYDFTKKNRDAAQLLTRYWFSGAGGQTEMELS</sequence>
<dbReference type="STRING" id="690307.A0A1L9WVK6"/>
<gene>
    <name evidence="1" type="ORF">ASPACDRAFT_60025</name>
</gene>
<name>A0A1L9WVK6_ASPA1</name>
<dbReference type="OrthoDB" id="4453902at2759"/>
<dbReference type="EMBL" id="KV878976">
    <property type="protein sequence ID" value="OJK00174.1"/>
    <property type="molecule type" value="Genomic_DNA"/>
</dbReference>
<keyword evidence="2" id="KW-1185">Reference proteome</keyword>